<dbReference type="CDD" id="cd02440">
    <property type="entry name" value="AdoMet_MTases"/>
    <property type="match status" value="1"/>
</dbReference>
<dbReference type="InterPro" id="IPR029063">
    <property type="entry name" value="SAM-dependent_MTases_sf"/>
</dbReference>
<dbReference type="Pfam" id="PF13649">
    <property type="entry name" value="Methyltransf_25"/>
    <property type="match status" value="1"/>
</dbReference>
<sequence length="247" mass="26503">MTEPPALGAGDRLDFANPLSADRADRMVARLAAARPSTVVDYGCGWGELLLRVLDRCPRARGTGLDVHGPDIERARRAARDRGLDGRVEFVEGSAADHRTPADAVISLGAYQAFGTTVEALEALAGRVKPGGRLLFGAEVWTVPPSPERLAHMWAGASTDDCVDLATLADQAVAAGFRLLRVETATLDEWDAFEFGLTEDVEEWLLANPTGPHAAGLRSELDGMHHRYLHGTRGVLGLAYLTLGRRG</sequence>
<dbReference type="PANTHER" id="PTHR43667:SF2">
    <property type="entry name" value="FATTY ACID C-METHYL TRANSFERASE"/>
    <property type="match status" value="1"/>
</dbReference>
<name>A0A8J4E848_9ACTN</name>
<dbReference type="GO" id="GO:0008168">
    <property type="term" value="F:methyltransferase activity"/>
    <property type="evidence" value="ECO:0007669"/>
    <property type="project" value="UniProtKB-KW"/>
</dbReference>
<evidence type="ECO:0000313" key="3">
    <source>
        <dbReference type="Proteomes" id="UP000635606"/>
    </source>
</evidence>
<organism evidence="2 3">
    <name type="scientific">Virgisporangium ochraceum</name>
    <dbReference type="NCBI Taxonomy" id="65505"/>
    <lineage>
        <taxon>Bacteria</taxon>
        <taxon>Bacillati</taxon>
        <taxon>Actinomycetota</taxon>
        <taxon>Actinomycetes</taxon>
        <taxon>Micromonosporales</taxon>
        <taxon>Micromonosporaceae</taxon>
        <taxon>Virgisporangium</taxon>
    </lineage>
</organism>
<evidence type="ECO:0000313" key="2">
    <source>
        <dbReference type="EMBL" id="GIJ65246.1"/>
    </source>
</evidence>
<protein>
    <submittedName>
        <fullName evidence="2">SAM-dependent methyltransferase</fullName>
    </submittedName>
</protein>
<dbReference type="InterPro" id="IPR041698">
    <property type="entry name" value="Methyltransf_25"/>
</dbReference>
<keyword evidence="3" id="KW-1185">Reference proteome</keyword>
<accession>A0A8J4E848</accession>
<proteinExistence type="predicted"/>
<feature type="domain" description="Methyltransferase" evidence="1">
    <location>
        <begin position="39"/>
        <end position="132"/>
    </location>
</feature>
<dbReference type="AlphaFoldDB" id="A0A8J4E848"/>
<comment type="caution">
    <text evidence="2">The sequence shown here is derived from an EMBL/GenBank/DDBJ whole genome shotgun (WGS) entry which is preliminary data.</text>
</comment>
<dbReference type="Proteomes" id="UP000635606">
    <property type="component" value="Unassembled WGS sequence"/>
</dbReference>
<reference evidence="2" key="1">
    <citation type="submission" date="2021-01" db="EMBL/GenBank/DDBJ databases">
        <title>Whole genome shotgun sequence of Virgisporangium ochraceum NBRC 16418.</title>
        <authorList>
            <person name="Komaki H."/>
            <person name="Tamura T."/>
        </authorList>
    </citation>
    <scope>NUCLEOTIDE SEQUENCE</scope>
    <source>
        <strain evidence="2">NBRC 16418</strain>
    </source>
</reference>
<dbReference type="GO" id="GO:0032259">
    <property type="term" value="P:methylation"/>
    <property type="evidence" value="ECO:0007669"/>
    <property type="project" value="UniProtKB-KW"/>
</dbReference>
<dbReference type="Gene3D" id="3.40.50.150">
    <property type="entry name" value="Vaccinia Virus protein VP39"/>
    <property type="match status" value="1"/>
</dbReference>
<keyword evidence="2" id="KW-0489">Methyltransferase</keyword>
<dbReference type="SUPFAM" id="SSF53335">
    <property type="entry name" value="S-adenosyl-L-methionine-dependent methyltransferases"/>
    <property type="match status" value="1"/>
</dbReference>
<dbReference type="PANTHER" id="PTHR43667">
    <property type="entry name" value="CYCLOPROPANE-FATTY-ACYL-PHOSPHOLIPID SYNTHASE"/>
    <property type="match status" value="1"/>
</dbReference>
<gene>
    <name evidence="2" type="ORF">Voc01_001630</name>
</gene>
<dbReference type="EMBL" id="BOPH01000001">
    <property type="protein sequence ID" value="GIJ65246.1"/>
    <property type="molecule type" value="Genomic_DNA"/>
</dbReference>
<evidence type="ECO:0000259" key="1">
    <source>
        <dbReference type="Pfam" id="PF13649"/>
    </source>
</evidence>
<keyword evidence="2" id="KW-0808">Transferase</keyword>
<dbReference type="InterPro" id="IPR050723">
    <property type="entry name" value="CFA/CMAS"/>
</dbReference>
<dbReference type="RefSeq" id="WP_239159832.1">
    <property type="nucleotide sequence ID" value="NZ_BOPH01000001.1"/>
</dbReference>